<accession>B9SRV0</accession>
<dbReference type="AlphaFoldDB" id="B9SRV0"/>
<evidence type="ECO:0000313" key="3">
    <source>
        <dbReference type="Proteomes" id="UP000008311"/>
    </source>
</evidence>
<evidence type="ECO:0000256" key="1">
    <source>
        <dbReference type="SAM" id="MobiDB-lite"/>
    </source>
</evidence>
<name>B9SRV0_RICCO</name>
<proteinExistence type="predicted"/>
<dbReference type="InParanoid" id="B9SRV0"/>
<protein>
    <recommendedName>
        <fullName evidence="4">RNase H type-1 domain-containing protein</fullName>
    </recommendedName>
</protein>
<gene>
    <name evidence="2" type="ORF">RCOM_0516210</name>
</gene>
<reference evidence="3" key="1">
    <citation type="journal article" date="2010" name="Nat. Biotechnol.">
        <title>Draft genome sequence of the oilseed species Ricinus communis.</title>
        <authorList>
            <person name="Chan A.P."/>
            <person name="Crabtree J."/>
            <person name="Zhao Q."/>
            <person name="Lorenzi H."/>
            <person name="Orvis J."/>
            <person name="Puiu D."/>
            <person name="Melake-Berhan A."/>
            <person name="Jones K.M."/>
            <person name="Redman J."/>
            <person name="Chen G."/>
            <person name="Cahoon E.B."/>
            <person name="Gedil M."/>
            <person name="Stanke M."/>
            <person name="Haas B.J."/>
            <person name="Wortman J.R."/>
            <person name="Fraser-Liggett C.M."/>
            <person name="Ravel J."/>
            <person name="Rabinowicz P.D."/>
        </authorList>
    </citation>
    <scope>NUCLEOTIDE SEQUENCE [LARGE SCALE GENOMIC DNA]</scope>
    <source>
        <strain evidence="3">cv. Hale</strain>
    </source>
</reference>
<feature type="region of interest" description="Disordered" evidence="1">
    <location>
        <begin position="20"/>
        <end position="40"/>
    </location>
</feature>
<evidence type="ECO:0008006" key="4">
    <source>
        <dbReference type="Google" id="ProtNLM"/>
    </source>
</evidence>
<evidence type="ECO:0000313" key="2">
    <source>
        <dbReference type="EMBL" id="EEF33631.1"/>
    </source>
</evidence>
<sequence>MRVQLLVREIEEIQSQALRDSNMRLAQDPPQPSSWSRPLPGKMKFNIDAVFSKDEDTAGVGIVCRNSLGTSLMAAPGL</sequence>
<organism evidence="2 3">
    <name type="scientific">Ricinus communis</name>
    <name type="common">Castor bean</name>
    <dbReference type="NCBI Taxonomy" id="3988"/>
    <lineage>
        <taxon>Eukaryota</taxon>
        <taxon>Viridiplantae</taxon>
        <taxon>Streptophyta</taxon>
        <taxon>Embryophyta</taxon>
        <taxon>Tracheophyta</taxon>
        <taxon>Spermatophyta</taxon>
        <taxon>Magnoliopsida</taxon>
        <taxon>eudicotyledons</taxon>
        <taxon>Gunneridae</taxon>
        <taxon>Pentapetalae</taxon>
        <taxon>rosids</taxon>
        <taxon>fabids</taxon>
        <taxon>Malpighiales</taxon>
        <taxon>Euphorbiaceae</taxon>
        <taxon>Acalyphoideae</taxon>
        <taxon>Acalypheae</taxon>
        <taxon>Ricinus</taxon>
    </lineage>
</organism>
<keyword evidence="3" id="KW-1185">Reference proteome</keyword>
<dbReference type="EMBL" id="EQ974104">
    <property type="protein sequence ID" value="EEF33631.1"/>
    <property type="molecule type" value="Genomic_DNA"/>
</dbReference>
<dbReference type="Proteomes" id="UP000008311">
    <property type="component" value="Unassembled WGS sequence"/>
</dbReference>